<feature type="transmembrane region" description="Helical" evidence="5">
    <location>
        <begin position="314"/>
        <end position="331"/>
    </location>
</feature>
<protein>
    <submittedName>
        <fullName evidence="6">Sodium/sulphate symporter</fullName>
    </submittedName>
</protein>
<feature type="transmembrane region" description="Helical" evidence="5">
    <location>
        <begin position="433"/>
        <end position="454"/>
    </location>
</feature>
<dbReference type="AlphaFoldDB" id="A4J7X5"/>
<evidence type="ECO:0000313" key="7">
    <source>
        <dbReference type="Proteomes" id="UP000001556"/>
    </source>
</evidence>
<gene>
    <name evidence="6" type="ordered locus">Dred_2672</name>
</gene>
<dbReference type="Proteomes" id="UP000001556">
    <property type="component" value="Chromosome"/>
</dbReference>
<accession>A4J7X5</accession>
<evidence type="ECO:0000256" key="1">
    <source>
        <dbReference type="ARBA" id="ARBA00004141"/>
    </source>
</evidence>
<feature type="transmembrane region" description="Helical" evidence="5">
    <location>
        <begin position="289"/>
        <end position="308"/>
    </location>
</feature>
<keyword evidence="3 5" id="KW-1133">Transmembrane helix</keyword>
<feature type="transmembrane region" description="Helical" evidence="5">
    <location>
        <begin position="81"/>
        <end position="103"/>
    </location>
</feature>
<dbReference type="GO" id="GO:0022857">
    <property type="term" value="F:transmembrane transporter activity"/>
    <property type="evidence" value="ECO:0007669"/>
    <property type="project" value="InterPro"/>
</dbReference>
<organism evidence="6 7">
    <name type="scientific">Desulforamulus reducens (strain ATCC BAA-1160 / DSM 100696 / MI-1)</name>
    <name type="common">Desulfotomaculum reducens</name>
    <dbReference type="NCBI Taxonomy" id="349161"/>
    <lineage>
        <taxon>Bacteria</taxon>
        <taxon>Bacillati</taxon>
        <taxon>Bacillota</taxon>
        <taxon>Clostridia</taxon>
        <taxon>Eubacteriales</taxon>
        <taxon>Peptococcaceae</taxon>
        <taxon>Desulforamulus</taxon>
    </lineage>
</organism>
<comment type="subcellular location">
    <subcellularLocation>
        <location evidence="1">Membrane</location>
        <topology evidence="1">Multi-pass membrane protein</topology>
    </subcellularLocation>
</comment>
<keyword evidence="7" id="KW-1185">Reference proteome</keyword>
<dbReference type="EMBL" id="CP000612">
    <property type="protein sequence ID" value="ABO51178.1"/>
    <property type="molecule type" value="Genomic_DNA"/>
</dbReference>
<feature type="transmembrane region" description="Helical" evidence="5">
    <location>
        <begin position="381"/>
        <end position="401"/>
    </location>
</feature>
<dbReference type="PANTHER" id="PTHR10283">
    <property type="entry name" value="SOLUTE CARRIER FAMILY 13 MEMBER"/>
    <property type="match status" value="1"/>
</dbReference>
<keyword evidence="2 5" id="KW-0812">Transmembrane</keyword>
<feature type="transmembrane region" description="Helical" evidence="5">
    <location>
        <begin position="109"/>
        <end position="130"/>
    </location>
</feature>
<evidence type="ECO:0000313" key="6">
    <source>
        <dbReference type="EMBL" id="ABO51178.1"/>
    </source>
</evidence>
<sequence>MSEVTCTPIESAENKTKNASSISTLLLKWAVTILIPLAIWLSPIPLESNHKLFLALTMWAVVTWVVEVLPNEMVAMTLPVLYLVSGLAPANVIFDAFGAIPVWTTPGAMLIGLAIMVTGLGKRIAFWTLLRMKNYTVFSLSVAITIIGVVLMFICPDNLARFAVLAPIAISICQIMGYQPKSKEATVLMLVAFFAGAASGIGILTSASQNIMVNSLYTEAVGHPIKWVEWAAHNFIPSLFWITFSLISAIIIYRPQKNINQANQNEAIRKKVTEQYQQLGAFNVRELRVLLYVVAIIGVYLLQPVLNFTFAPDWVFVLILPLIFLPSVGLLEKEDFEKINLNIMFFIAGAISIGVVAGHIGFSKVLAGSLAPMLQGSPLKIMAIIWFFGVAVNFVLTPLAALATFTDLLVGIAAKLGLGALPLVYTLNYAMDIYILPYEYAILLFAFGYGYMNFRDVFKALCIRSVLGFILLTCICYPYWKLVGLF</sequence>
<evidence type="ECO:0000256" key="5">
    <source>
        <dbReference type="SAM" id="Phobius"/>
    </source>
</evidence>
<dbReference type="HOGENOM" id="CLU_047102_0_0_9"/>
<feature type="transmembrane region" description="Helical" evidence="5">
    <location>
        <begin position="185"/>
        <end position="207"/>
    </location>
</feature>
<dbReference type="RefSeq" id="WP_011878975.1">
    <property type="nucleotide sequence ID" value="NC_009253.1"/>
</dbReference>
<dbReference type="eggNOG" id="COG0471">
    <property type="taxonomic scope" value="Bacteria"/>
</dbReference>
<feature type="transmembrane region" description="Helical" evidence="5">
    <location>
        <begin position="461"/>
        <end position="480"/>
    </location>
</feature>
<proteinExistence type="predicted"/>
<dbReference type="GO" id="GO:0005886">
    <property type="term" value="C:plasma membrane"/>
    <property type="evidence" value="ECO:0007669"/>
    <property type="project" value="TreeGrafter"/>
</dbReference>
<feature type="transmembrane region" description="Helical" evidence="5">
    <location>
        <begin position="52"/>
        <end position="69"/>
    </location>
</feature>
<reference evidence="6 7" key="1">
    <citation type="submission" date="2007-03" db="EMBL/GenBank/DDBJ databases">
        <title>Complete sequence of Desulfotomaculum reducens MI-1.</title>
        <authorList>
            <consortium name="US DOE Joint Genome Institute"/>
            <person name="Copeland A."/>
            <person name="Lucas S."/>
            <person name="Lapidus A."/>
            <person name="Barry K."/>
            <person name="Detter J.C."/>
            <person name="Glavina del Rio T."/>
            <person name="Hammon N."/>
            <person name="Israni S."/>
            <person name="Dalin E."/>
            <person name="Tice H."/>
            <person name="Pitluck S."/>
            <person name="Sims D."/>
            <person name="Brettin T."/>
            <person name="Bruce D."/>
            <person name="Han C."/>
            <person name="Tapia R."/>
            <person name="Schmutz J."/>
            <person name="Larimer F."/>
            <person name="Land M."/>
            <person name="Hauser L."/>
            <person name="Kyrpides N."/>
            <person name="Kim E."/>
            <person name="Tebo B.M."/>
            <person name="Richardson P."/>
        </authorList>
    </citation>
    <scope>NUCLEOTIDE SEQUENCE [LARGE SCALE GENOMIC DNA]</scope>
    <source>
        <strain evidence="6 7">MI-1</strain>
    </source>
</reference>
<feature type="transmembrane region" description="Helical" evidence="5">
    <location>
        <begin position="408"/>
        <end position="427"/>
    </location>
</feature>
<dbReference type="KEGG" id="drm:Dred_2672"/>
<keyword evidence="4 5" id="KW-0472">Membrane</keyword>
<dbReference type="OrthoDB" id="1954618at2"/>
<dbReference type="InterPro" id="IPR001898">
    <property type="entry name" value="SLC13A/DASS"/>
</dbReference>
<feature type="transmembrane region" description="Helical" evidence="5">
    <location>
        <begin position="25"/>
        <end position="46"/>
    </location>
</feature>
<evidence type="ECO:0000256" key="2">
    <source>
        <dbReference type="ARBA" id="ARBA00022692"/>
    </source>
</evidence>
<feature type="transmembrane region" description="Helical" evidence="5">
    <location>
        <begin position="235"/>
        <end position="253"/>
    </location>
</feature>
<dbReference type="Pfam" id="PF00939">
    <property type="entry name" value="Na_sulph_symp"/>
    <property type="match status" value="1"/>
</dbReference>
<dbReference type="STRING" id="349161.Dred_2672"/>
<feature type="transmembrane region" description="Helical" evidence="5">
    <location>
        <begin position="137"/>
        <end position="154"/>
    </location>
</feature>
<evidence type="ECO:0000256" key="3">
    <source>
        <dbReference type="ARBA" id="ARBA00022989"/>
    </source>
</evidence>
<evidence type="ECO:0000256" key="4">
    <source>
        <dbReference type="ARBA" id="ARBA00023136"/>
    </source>
</evidence>
<name>A4J7X5_DESRM</name>
<feature type="transmembrane region" description="Helical" evidence="5">
    <location>
        <begin position="343"/>
        <end position="361"/>
    </location>
</feature>
<feature type="transmembrane region" description="Helical" evidence="5">
    <location>
        <begin position="160"/>
        <end position="178"/>
    </location>
</feature>